<feature type="domain" description="GIY-YIG" evidence="1">
    <location>
        <begin position="196"/>
        <end position="274"/>
    </location>
</feature>
<organism evidence="2 3">
    <name type="scientific">Flavihumibacter stibioxidans</name>
    <dbReference type="NCBI Taxonomy" id="1834163"/>
    <lineage>
        <taxon>Bacteria</taxon>
        <taxon>Pseudomonadati</taxon>
        <taxon>Bacteroidota</taxon>
        <taxon>Chitinophagia</taxon>
        <taxon>Chitinophagales</taxon>
        <taxon>Chitinophagaceae</taxon>
        <taxon>Flavihumibacter</taxon>
    </lineage>
</organism>
<accession>A0ABR7MDQ8</accession>
<dbReference type="InterPro" id="IPR012337">
    <property type="entry name" value="RNaseH-like_sf"/>
</dbReference>
<dbReference type="InterPro" id="IPR035901">
    <property type="entry name" value="GIY-YIG_endonuc_sf"/>
</dbReference>
<dbReference type="RefSeq" id="WP_187258485.1">
    <property type="nucleotide sequence ID" value="NZ_JBHULF010000006.1"/>
</dbReference>
<keyword evidence="3" id="KW-1185">Reference proteome</keyword>
<dbReference type="EMBL" id="MBUA01000031">
    <property type="protein sequence ID" value="MBC6493167.1"/>
    <property type="molecule type" value="Genomic_DNA"/>
</dbReference>
<gene>
    <name evidence="2" type="ORF">BC349_19100</name>
</gene>
<dbReference type="Pfam" id="PF01541">
    <property type="entry name" value="GIY-YIG"/>
    <property type="match status" value="1"/>
</dbReference>
<name>A0ABR7MDQ8_9BACT</name>
<dbReference type="InterPro" id="IPR036397">
    <property type="entry name" value="RNaseH_sf"/>
</dbReference>
<evidence type="ECO:0000259" key="1">
    <source>
        <dbReference type="PROSITE" id="PS50164"/>
    </source>
</evidence>
<comment type="caution">
    <text evidence="2">The sequence shown here is derived from an EMBL/GenBank/DDBJ whole genome shotgun (WGS) entry which is preliminary data.</text>
</comment>
<dbReference type="InterPro" id="IPR047296">
    <property type="entry name" value="GIY-YIG_UvrC_Cho"/>
</dbReference>
<dbReference type="PANTHER" id="PTHR30231:SF37">
    <property type="entry name" value="EXODEOXYRIBONUCLEASE 10"/>
    <property type="match status" value="1"/>
</dbReference>
<protein>
    <recommendedName>
        <fullName evidence="1">GIY-YIG domain-containing protein</fullName>
    </recommendedName>
</protein>
<dbReference type="Proteomes" id="UP000765802">
    <property type="component" value="Unassembled WGS sequence"/>
</dbReference>
<proteinExistence type="predicted"/>
<dbReference type="InterPro" id="IPR000305">
    <property type="entry name" value="GIY-YIG_endonuc"/>
</dbReference>
<dbReference type="CDD" id="cd06127">
    <property type="entry name" value="DEDDh"/>
    <property type="match status" value="1"/>
</dbReference>
<dbReference type="PROSITE" id="PS50164">
    <property type="entry name" value="GIY_YIG"/>
    <property type="match status" value="1"/>
</dbReference>
<dbReference type="SUPFAM" id="SSF82771">
    <property type="entry name" value="GIY-YIG endonuclease"/>
    <property type="match status" value="1"/>
</dbReference>
<dbReference type="Pfam" id="PF00929">
    <property type="entry name" value="RNase_T"/>
    <property type="match status" value="1"/>
</dbReference>
<dbReference type="NCBIfam" id="TIGR00573">
    <property type="entry name" value="dnaq"/>
    <property type="match status" value="1"/>
</dbReference>
<dbReference type="SUPFAM" id="SSF53098">
    <property type="entry name" value="Ribonuclease H-like"/>
    <property type="match status" value="1"/>
</dbReference>
<dbReference type="SMART" id="SM00465">
    <property type="entry name" value="GIYc"/>
    <property type="match status" value="1"/>
</dbReference>
<sequence length="442" mass="50841">MYAIVDIETTGGFASGNGITEVAVVLHNGREEEGRYSTLINPRQPIPRHITALTGITNEMVADKPGFDEVAPHLFNLLSGRIFVAHNVNFDYSFIKSHLDSCGYDLQVKKLCTVRLARKIYPGHHSYSLGNLCRTLDIGINNRHRAEGDADATARLFSKMIRDDAEGHILKMTRGKNAEQFLPPNLPAEDLEALPYGPGVYYFENQKKEIIYVGKALNLRNRVRSHFSNNDGNRRKQELMRQVYHVRFRECSSELMALILESQEIRKHWPLFNRSQKKYHHRYGLYSYEDSKGYLQLVIEKKRNHLPALYTFNLLQEGHAFIRKLTGSTDLPGEAGYQRQELREPPAVYNARLNKAIDTLQAELPSFVLVEKDYYAEDRYAVYLLEKGCFYGMGNIHDPYNMPLLLGAWKEKIEPSPDNDYIRGLVYQFAEKKAFTRLSLNE</sequence>
<dbReference type="SMART" id="SM00479">
    <property type="entry name" value="EXOIII"/>
    <property type="match status" value="1"/>
</dbReference>
<dbReference type="Gene3D" id="3.30.420.10">
    <property type="entry name" value="Ribonuclease H-like superfamily/Ribonuclease H"/>
    <property type="match status" value="1"/>
</dbReference>
<evidence type="ECO:0000313" key="2">
    <source>
        <dbReference type="EMBL" id="MBC6493167.1"/>
    </source>
</evidence>
<evidence type="ECO:0000313" key="3">
    <source>
        <dbReference type="Proteomes" id="UP000765802"/>
    </source>
</evidence>
<reference evidence="2 3" key="1">
    <citation type="submission" date="2016-07" db="EMBL/GenBank/DDBJ databases">
        <title>Genome analysis of Flavihumibacter stibioxidans YS-17.</title>
        <authorList>
            <person name="Shi K."/>
            <person name="Han Y."/>
            <person name="Wang G."/>
        </authorList>
    </citation>
    <scope>NUCLEOTIDE SEQUENCE [LARGE SCALE GENOMIC DNA]</scope>
    <source>
        <strain evidence="2 3">YS-17</strain>
    </source>
</reference>
<dbReference type="Gene3D" id="3.40.1440.10">
    <property type="entry name" value="GIY-YIG endonuclease"/>
    <property type="match status" value="1"/>
</dbReference>
<dbReference type="InterPro" id="IPR006054">
    <property type="entry name" value="DnaQ"/>
</dbReference>
<dbReference type="InterPro" id="IPR013520">
    <property type="entry name" value="Ribonucl_H"/>
</dbReference>
<dbReference type="CDD" id="cd10434">
    <property type="entry name" value="GIY-YIG_UvrC_Cho"/>
    <property type="match status" value="1"/>
</dbReference>
<dbReference type="PANTHER" id="PTHR30231">
    <property type="entry name" value="DNA POLYMERASE III SUBUNIT EPSILON"/>
    <property type="match status" value="1"/>
</dbReference>